<dbReference type="HOGENOM" id="CLU_1276761_0_0_5"/>
<evidence type="ECO:0000313" key="2">
    <source>
        <dbReference type="Proteomes" id="UP000005092"/>
    </source>
</evidence>
<proteinExistence type="predicted"/>
<sequence length="216" mass="24615">MTSPAHATVQQSGPMQLLDWSTERAASDLVLHLVTAPHPFENAGWFQMSTRSHSRSFFDEDRPDRPACRTSFRRSSMGEQRESFLIWRTSLSVRAMRSHFSPAATVLPTPNFPCSRVALRLNPAVKHHLPHQIVMLEEVRRRAHEFDVVHFHIDLLHFPLVRNFAGRTVTTLHGRLDLPDLRPFYQAFRETAGIDLKQSAPADAAGQLGGYRLRCQ</sequence>
<gene>
    <name evidence="1" type="ORF">Rleg9DRAFT_0571</name>
</gene>
<reference evidence="1 2" key="1">
    <citation type="submission" date="2012-02" db="EMBL/GenBank/DDBJ databases">
        <title>Improved High-Quality Draft Sequence of Rhizobium leguminosarum bv. trifolii WSM597.</title>
        <authorList>
            <consortium name="US DOE Joint Genome Institute"/>
            <person name="Lucas S."/>
            <person name="Han J."/>
            <person name="Lapidus A."/>
            <person name="Cheng J.-F."/>
            <person name="Goodwin L."/>
            <person name="Pitluck S."/>
            <person name="Peters L."/>
            <person name="Ovchinnikova G."/>
            <person name="Held B."/>
            <person name="Detter J.C."/>
            <person name="Han C."/>
            <person name="Tapia R."/>
            <person name="Land M."/>
            <person name="Hauser L."/>
            <person name="Kyrpides N."/>
            <person name="Ivanova N."/>
            <person name="Pagani I."/>
            <person name="Brau L."/>
            <person name="Yates R."/>
            <person name="O'Hara G."/>
            <person name="Rui T."/>
            <person name="Howieson J."/>
            <person name="Reeve W."/>
            <person name="Woyke T."/>
        </authorList>
    </citation>
    <scope>NUCLEOTIDE SEQUENCE [LARGE SCALE GENOMIC DNA]</scope>
    <source>
        <strain evidence="1 2">WSM597</strain>
    </source>
</reference>
<accession>J0GWD7</accession>
<dbReference type="Gene3D" id="3.40.50.2000">
    <property type="entry name" value="Glycogen Phosphorylase B"/>
    <property type="match status" value="1"/>
</dbReference>
<dbReference type="EMBL" id="JH719382">
    <property type="protein sequence ID" value="EJB01818.1"/>
    <property type="molecule type" value="Genomic_DNA"/>
</dbReference>
<name>J0GWD7_RHILT</name>
<protein>
    <submittedName>
        <fullName evidence="1">Uncharacterized protein</fullName>
    </submittedName>
</protein>
<organism evidence="1 2">
    <name type="scientific">Rhizobium leguminosarum bv. trifolii WSM597</name>
    <dbReference type="NCBI Taxonomy" id="754764"/>
    <lineage>
        <taxon>Bacteria</taxon>
        <taxon>Pseudomonadati</taxon>
        <taxon>Pseudomonadota</taxon>
        <taxon>Alphaproteobacteria</taxon>
        <taxon>Hyphomicrobiales</taxon>
        <taxon>Rhizobiaceae</taxon>
        <taxon>Rhizobium/Agrobacterium group</taxon>
        <taxon>Rhizobium</taxon>
    </lineage>
</organism>
<evidence type="ECO:0000313" key="1">
    <source>
        <dbReference type="EMBL" id="EJB01818.1"/>
    </source>
</evidence>
<dbReference type="Proteomes" id="UP000005092">
    <property type="component" value="Unassembled WGS sequence"/>
</dbReference>
<dbReference type="AlphaFoldDB" id="J0GWD7"/>